<name>A0A1G8KJJ5_9LACT</name>
<sequence length="207" mass="24310">MKSSSIWQGLYMIIGVVECFLLSITTTILMAPYFYHLWLLTPTFTQLTGLSKEAVYNNFYAMWLFLVHPEKREFYLPNLPSSSGAIQHFHEVKAWFMVLFIATILGLVIFIFLHRKIKKQPFQSVKLNQWFNGAVILPLTILLLAVVSFDQLFLWMHEVLFNNDLWLFDPYTDPIIELLPQSFFFGCLVVIVLMYEVYLYAMKKVTL</sequence>
<dbReference type="Pfam" id="PF07314">
    <property type="entry name" value="Lit"/>
    <property type="match status" value="1"/>
</dbReference>
<feature type="transmembrane region" description="Helical" evidence="1">
    <location>
        <begin position="183"/>
        <end position="201"/>
    </location>
</feature>
<keyword evidence="1" id="KW-0812">Transmembrane</keyword>
<comment type="caution">
    <text evidence="2">The sequence shown here is derived from an EMBL/GenBank/DDBJ whole genome shotgun (WGS) entry which is preliminary data.</text>
</comment>
<keyword evidence="1" id="KW-0472">Membrane</keyword>
<dbReference type="RefSeq" id="WP_092084718.1">
    <property type="nucleotide sequence ID" value="NZ_FNEL01000011.1"/>
</dbReference>
<proteinExistence type="predicted"/>
<keyword evidence="1" id="KW-1133">Transmembrane helix</keyword>
<evidence type="ECO:0000313" key="3">
    <source>
        <dbReference type="Proteomes" id="UP000235682"/>
    </source>
</evidence>
<gene>
    <name evidence="2" type="ORF">CJ205_05360</name>
</gene>
<accession>A0A1G8KJJ5</accession>
<reference evidence="2 3" key="1">
    <citation type="submission" date="2017-09" db="EMBL/GenBank/DDBJ databases">
        <title>Bacterial strain isolated from the female urinary microbiota.</title>
        <authorList>
            <person name="Thomas-White K."/>
            <person name="Kumar N."/>
            <person name="Forster S."/>
            <person name="Putonti C."/>
            <person name="Lawley T."/>
            <person name="Wolfe A.J."/>
        </authorList>
    </citation>
    <scope>NUCLEOTIDE SEQUENCE [LARGE SCALE GENOMIC DNA]</scope>
    <source>
        <strain evidence="2 3">UMB0852</strain>
    </source>
</reference>
<dbReference type="OrthoDB" id="9813051at2"/>
<feature type="transmembrane region" description="Helical" evidence="1">
    <location>
        <begin position="134"/>
        <end position="156"/>
    </location>
</feature>
<dbReference type="EMBL" id="PNHE01000020">
    <property type="protein sequence ID" value="PMC58220.1"/>
    <property type="molecule type" value="Genomic_DNA"/>
</dbReference>
<dbReference type="NCBIfam" id="TIGR01906">
    <property type="entry name" value="integ_TIGR01906"/>
    <property type="match status" value="1"/>
</dbReference>
<organism evidence="2 3">
    <name type="scientific">Dolosicoccus paucivorans</name>
    <dbReference type="NCBI Taxonomy" id="84521"/>
    <lineage>
        <taxon>Bacteria</taxon>
        <taxon>Bacillati</taxon>
        <taxon>Bacillota</taxon>
        <taxon>Bacilli</taxon>
        <taxon>Lactobacillales</taxon>
        <taxon>Aerococcaceae</taxon>
        <taxon>Dolosicoccus</taxon>
    </lineage>
</organism>
<dbReference type="STRING" id="84521.SAMN04487994_101130"/>
<evidence type="ECO:0000256" key="1">
    <source>
        <dbReference type="SAM" id="Phobius"/>
    </source>
</evidence>
<dbReference type="Proteomes" id="UP000235682">
    <property type="component" value="Unassembled WGS sequence"/>
</dbReference>
<feature type="transmembrane region" description="Helical" evidence="1">
    <location>
        <begin position="12"/>
        <end position="35"/>
    </location>
</feature>
<dbReference type="AlphaFoldDB" id="A0A1G8KJJ5"/>
<protein>
    <submittedName>
        <fullName evidence="2">TIGR01906 family membrane protein</fullName>
    </submittedName>
</protein>
<keyword evidence="3" id="KW-1185">Reference proteome</keyword>
<evidence type="ECO:0000313" key="2">
    <source>
        <dbReference type="EMBL" id="PMC58220.1"/>
    </source>
</evidence>
<feature type="transmembrane region" description="Helical" evidence="1">
    <location>
        <begin position="94"/>
        <end position="113"/>
    </location>
</feature>
<dbReference type="InterPro" id="IPR010178">
    <property type="entry name" value="Lit"/>
</dbReference>